<evidence type="ECO:0000259" key="1">
    <source>
        <dbReference type="Pfam" id="PF25597"/>
    </source>
</evidence>
<feature type="domain" description="Retroviral polymerase SH3-like" evidence="1">
    <location>
        <begin position="39"/>
        <end position="82"/>
    </location>
</feature>
<reference evidence="2 3" key="1">
    <citation type="submission" date="2019-09" db="EMBL/GenBank/DDBJ databases">
        <authorList>
            <person name="Ou C."/>
        </authorList>
    </citation>
    <scope>NUCLEOTIDE SEQUENCE [LARGE SCALE GENOMIC DNA]</scope>
    <source>
        <strain evidence="2">S2</strain>
        <tissue evidence="2">Leaf</tissue>
    </source>
</reference>
<gene>
    <name evidence="2" type="ORF">D8674_003626</name>
</gene>
<dbReference type="Pfam" id="PF25597">
    <property type="entry name" value="SH3_retrovirus"/>
    <property type="match status" value="1"/>
</dbReference>
<sequence length="184" mass="20849">MLLSVRNMICRVHLPKYIWGEAVKIANYLLNRVPSKVTVSCYFIGYAERSKGFRFYCSSNQGPKIVETEKAIFMEHSLDNESRTNDNDFMFEEERDTGTTIEHAKISSFKAPTVAIEFPSHMHDDTNEVERNVNSKQGNNVGATPPIANDVNINGVNEPMDTEALNMQTQQQQEGGTLKINQWS</sequence>
<organism evidence="2 3">
    <name type="scientific">Pyrus ussuriensis x Pyrus communis</name>
    <dbReference type="NCBI Taxonomy" id="2448454"/>
    <lineage>
        <taxon>Eukaryota</taxon>
        <taxon>Viridiplantae</taxon>
        <taxon>Streptophyta</taxon>
        <taxon>Embryophyta</taxon>
        <taxon>Tracheophyta</taxon>
        <taxon>Spermatophyta</taxon>
        <taxon>Magnoliopsida</taxon>
        <taxon>eudicotyledons</taxon>
        <taxon>Gunneridae</taxon>
        <taxon>Pentapetalae</taxon>
        <taxon>rosids</taxon>
        <taxon>fabids</taxon>
        <taxon>Rosales</taxon>
        <taxon>Rosaceae</taxon>
        <taxon>Amygdaloideae</taxon>
        <taxon>Maleae</taxon>
        <taxon>Pyrus</taxon>
    </lineage>
</organism>
<keyword evidence="3" id="KW-1185">Reference proteome</keyword>
<name>A0A5N5FLT5_9ROSA</name>
<dbReference type="InterPro" id="IPR057670">
    <property type="entry name" value="SH3_retrovirus"/>
</dbReference>
<evidence type="ECO:0000313" key="2">
    <source>
        <dbReference type="EMBL" id="KAB2602621.1"/>
    </source>
</evidence>
<reference evidence="3" key="2">
    <citation type="submission" date="2019-10" db="EMBL/GenBank/DDBJ databases">
        <title>A de novo genome assembly of a pear dwarfing rootstock.</title>
        <authorList>
            <person name="Wang F."/>
            <person name="Wang J."/>
            <person name="Li S."/>
            <person name="Zhang Y."/>
            <person name="Fang M."/>
            <person name="Ma L."/>
            <person name="Zhao Y."/>
            <person name="Jiang S."/>
        </authorList>
    </citation>
    <scope>NUCLEOTIDE SEQUENCE [LARGE SCALE GENOMIC DNA]</scope>
</reference>
<dbReference type="EMBL" id="SMOL01000695">
    <property type="protein sequence ID" value="KAB2602621.1"/>
    <property type="molecule type" value="Genomic_DNA"/>
</dbReference>
<comment type="caution">
    <text evidence="2">The sequence shown here is derived from an EMBL/GenBank/DDBJ whole genome shotgun (WGS) entry which is preliminary data.</text>
</comment>
<evidence type="ECO:0000313" key="3">
    <source>
        <dbReference type="Proteomes" id="UP000327157"/>
    </source>
</evidence>
<proteinExistence type="predicted"/>
<dbReference type="Proteomes" id="UP000327157">
    <property type="component" value="Chromosome 10"/>
</dbReference>
<protein>
    <recommendedName>
        <fullName evidence="1">Retroviral polymerase SH3-like domain-containing protein</fullName>
    </recommendedName>
</protein>
<reference evidence="2 3" key="3">
    <citation type="submission" date="2019-11" db="EMBL/GenBank/DDBJ databases">
        <title>A de novo genome assembly of a pear dwarfing rootstock.</title>
        <authorList>
            <person name="Wang F."/>
            <person name="Wang J."/>
            <person name="Li S."/>
            <person name="Zhang Y."/>
            <person name="Fang M."/>
            <person name="Ma L."/>
            <person name="Zhao Y."/>
            <person name="Jiang S."/>
        </authorList>
    </citation>
    <scope>NUCLEOTIDE SEQUENCE [LARGE SCALE GENOMIC DNA]</scope>
    <source>
        <strain evidence="2">S2</strain>
        <tissue evidence="2">Leaf</tissue>
    </source>
</reference>
<accession>A0A5N5FLT5</accession>
<dbReference type="AlphaFoldDB" id="A0A5N5FLT5"/>